<keyword evidence="5" id="KW-0378">Hydrolase</keyword>
<evidence type="ECO:0000256" key="3">
    <source>
        <dbReference type="ARBA" id="ARBA00011165"/>
    </source>
</evidence>
<reference evidence="9" key="1">
    <citation type="submission" date="2020-03" db="EMBL/GenBank/DDBJ databases">
        <title>Solimonas marina sp. nov., isolated from deep seawater of the Pacific Ocean.</title>
        <authorList>
            <person name="Liu X."/>
            <person name="Lai Q."/>
            <person name="Sun F."/>
            <person name="Gai Y."/>
            <person name="Li G."/>
            <person name="Shao Z."/>
        </authorList>
    </citation>
    <scope>NUCLEOTIDE SEQUENCE</scope>
    <source>
        <strain evidence="9">C16B3</strain>
    </source>
</reference>
<keyword evidence="10" id="KW-1185">Reference proteome</keyword>
<protein>
    <recommendedName>
        <fullName evidence="4">non-reducing end alpha-L-arabinofuranosidase</fullName>
        <ecNumber evidence="4">3.2.1.55</ecNumber>
    </recommendedName>
</protein>
<evidence type="ECO:0000313" key="9">
    <source>
        <dbReference type="EMBL" id="NKF24101.1"/>
    </source>
</evidence>
<feature type="domain" description="Alpha-L-arabinofuranosidase C-terminal" evidence="8">
    <location>
        <begin position="322"/>
        <end position="512"/>
    </location>
</feature>
<comment type="caution">
    <text evidence="9">The sequence shown here is derived from an EMBL/GenBank/DDBJ whole genome shotgun (WGS) entry which is preliminary data.</text>
</comment>
<dbReference type="PANTHER" id="PTHR43576:SF2">
    <property type="entry name" value="INTRACELLULAR EXO-ALPHA-L-ARABINOFURANOSIDASE 2"/>
    <property type="match status" value="1"/>
</dbReference>
<dbReference type="Pfam" id="PF06964">
    <property type="entry name" value="Alpha-L-AF_C"/>
    <property type="match status" value="1"/>
</dbReference>
<keyword evidence="7" id="KW-0326">Glycosidase</keyword>
<dbReference type="Pfam" id="PF22848">
    <property type="entry name" value="ASD1_dom"/>
    <property type="match status" value="1"/>
</dbReference>
<dbReference type="GO" id="GO:0046556">
    <property type="term" value="F:alpha-L-arabinofuranosidase activity"/>
    <property type="evidence" value="ECO:0007669"/>
    <property type="project" value="UniProtKB-EC"/>
</dbReference>
<dbReference type="GO" id="GO:0046373">
    <property type="term" value="P:L-arabinose metabolic process"/>
    <property type="evidence" value="ECO:0007669"/>
    <property type="project" value="InterPro"/>
</dbReference>
<dbReference type="InterPro" id="IPR055235">
    <property type="entry name" value="ASD1_cat"/>
</dbReference>
<evidence type="ECO:0000256" key="5">
    <source>
        <dbReference type="ARBA" id="ARBA00022801"/>
    </source>
</evidence>
<dbReference type="InterPro" id="IPR013780">
    <property type="entry name" value="Glyco_hydro_b"/>
</dbReference>
<dbReference type="SMART" id="SM00813">
    <property type="entry name" value="Alpha-L-AF_C"/>
    <property type="match status" value="1"/>
</dbReference>
<keyword evidence="6" id="KW-0119">Carbohydrate metabolism</keyword>
<sequence length="519" mass="57843">MVRVDGRGVIAALVAVLCVVVAPVAAAERATLSVRVDEPQWVINRNIYGQFAEHLGHGIYGGLWVGEHSTIPNVRGIRKDVVAALRQLQIPVLRWPGGCFADEYHWRDGIGPRDQRPVRVNSNWGGVTERNAFGTHEFMDLVEQLGTQAYVSVNVGSGTPQEARDWIEYMTSDSQSTLANERRKNGRDRPWKVAYIGVGNESWGCGGEMRPEYYADLYRRYSSFIRLADKHAKRYASGANSSNYDWTEVLMREAGKLMDGISLHYYSIPNGRWHGKGAATGFGEDQWASTLKNTLKMKTMLDRHIAIMDRYDPDKRVDFAVDEWGTWYDPEPGTNPAFLYQQNSLRDAIVAGVNLNLFQAHGDRVRMANIAQMVNVLQAMVLTDGPKMLRTPTYWVFEMYKVHQDAHALPIRLDTPDYHYGDVDIPAVSASASIDAQGRVHLSLVNLDPKRSIRIATTLSGSHATQVSGRVLTAPQMDAHNTFDAPDQVHPVAFDGAALKGQSLSVQLPAKSVVVLELR</sequence>
<dbReference type="Gene3D" id="2.60.40.1180">
    <property type="entry name" value="Golgi alpha-mannosidase II"/>
    <property type="match status" value="1"/>
</dbReference>
<gene>
    <name evidence="9" type="ORF">G7Y82_17450</name>
</gene>
<accession>A0A969WB24</accession>
<comment type="similarity">
    <text evidence="2">Belongs to the glycosyl hydrolase 51 family.</text>
</comment>
<dbReference type="EMBL" id="JAAVXB010000011">
    <property type="protein sequence ID" value="NKF24101.1"/>
    <property type="molecule type" value="Genomic_DNA"/>
</dbReference>
<name>A0A969WB24_9GAMM</name>
<dbReference type="InterPro" id="IPR017853">
    <property type="entry name" value="GH"/>
</dbReference>
<organism evidence="9 10">
    <name type="scientific">Solimonas marina</name>
    <dbReference type="NCBI Taxonomy" id="2714601"/>
    <lineage>
        <taxon>Bacteria</taxon>
        <taxon>Pseudomonadati</taxon>
        <taxon>Pseudomonadota</taxon>
        <taxon>Gammaproteobacteria</taxon>
        <taxon>Nevskiales</taxon>
        <taxon>Nevskiaceae</taxon>
        <taxon>Solimonas</taxon>
    </lineage>
</organism>
<dbReference type="AlphaFoldDB" id="A0A969WB24"/>
<dbReference type="GO" id="GO:0000272">
    <property type="term" value="P:polysaccharide catabolic process"/>
    <property type="evidence" value="ECO:0007669"/>
    <property type="project" value="TreeGrafter"/>
</dbReference>
<evidence type="ECO:0000313" key="10">
    <source>
        <dbReference type="Proteomes" id="UP000653472"/>
    </source>
</evidence>
<dbReference type="SUPFAM" id="SSF51445">
    <property type="entry name" value="(Trans)glycosidases"/>
    <property type="match status" value="1"/>
</dbReference>
<dbReference type="InterPro" id="IPR010720">
    <property type="entry name" value="Alpha-L-AF_C"/>
</dbReference>
<evidence type="ECO:0000256" key="2">
    <source>
        <dbReference type="ARBA" id="ARBA00007186"/>
    </source>
</evidence>
<dbReference type="PANTHER" id="PTHR43576">
    <property type="entry name" value="ALPHA-L-ARABINOFURANOSIDASE C-RELATED"/>
    <property type="match status" value="1"/>
</dbReference>
<evidence type="ECO:0000256" key="7">
    <source>
        <dbReference type="ARBA" id="ARBA00023295"/>
    </source>
</evidence>
<comment type="subunit">
    <text evidence="3">Homohexamer; trimer of dimers.</text>
</comment>
<dbReference type="EC" id="3.2.1.55" evidence="4"/>
<proteinExistence type="inferred from homology"/>
<dbReference type="Proteomes" id="UP000653472">
    <property type="component" value="Unassembled WGS sequence"/>
</dbReference>
<evidence type="ECO:0000256" key="4">
    <source>
        <dbReference type="ARBA" id="ARBA00012670"/>
    </source>
</evidence>
<comment type="catalytic activity">
    <reaction evidence="1">
        <text>Hydrolysis of terminal non-reducing alpha-L-arabinofuranoside residues in alpha-L-arabinosides.</text>
        <dbReference type="EC" id="3.2.1.55"/>
    </reaction>
</comment>
<evidence type="ECO:0000256" key="1">
    <source>
        <dbReference type="ARBA" id="ARBA00001462"/>
    </source>
</evidence>
<dbReference type="SUPFAM" id="SSF51011">
    <property type="entry name" value="Glycosyl hydrolase domain"/>
    <property type="match status" value="1"/>
</dbReference>
<evidence type="ECO:0000259" key="8">
    <source>
        <dbReference type="SMART" id="SM00813"/>
    </source>
</evidence>
<evidence type="ECO:0000256" key="6">
    <source>
        <dbReference type="ARBA" id="ARBA00023277"/>
    </source>
</evidence>
<dbReference type="Gene3D" id="3.20.20.80">
    <property type="entry name" value="Glycosidases"/>
    <property type="match status" value="1"/>
</dbReference>